<feature type="transmembrane region" description="Helical" evidence="2">
    <location>
        <begin position="675"/>
        <end position="693"/>
    </location>
</feature>
<evidence type="ECO:0000313" key="4">
    <source>
        <dbReference type="Proteomes" id="UP001056708"/>
    </source>
</evidence>
<feature type="coiled-coil region" evidence="1">
    <location>
        <begin position="27"/>
        <end position="61"/>
    </location>
</feature>
<feature type="transmembrane region" description="Helical" evidence="2">
    <location>
        <begin position="637"/>
        <end position="655"/>
    </location>
</feature>
<keyword evidence="1" id="KW-0175">Coiled coil</keyword>
<protein>
    <recommendedName>
        <fullName evidence="5">Cache domain-containing protein</fullName>
    </recommendedName>
</protein>
<keyword evidence="4" id="KW-1185">Reference proteome</keyword>
<feature type="transmembrane region" description="Helical" evidence="2">
    <location>
        <begin position="598"/>
        <end position="617"/>
    </location>
</feature>
<organism evidence="3 4">
    <name type="scientific">Phormidium yuhuli AB48</name>
    <dbReference type="NCBI Taxonomy" id="2940671"/>
    <lineage>
        <taxon>Bacteria</taxon>
        <taxon>Bacillati</taxon>
        <taxon>Cyanobacteriota</taxon>
        <taxon>Cyanophyceae</taxon>
        <taxon>Oscillatoriophycideae</taxon>
        <taxon>Oscillatoriales</taxon>
        <taxon>Oscillatoriaceae</taxon>
        <taxon>Phormidium</taxon>
        <taxon>Phormidium yuhuli</taxon>
    </lineage>
</organism>
<dbReference type="CDD" id="cd12912">
    <property type="entry name" value="PDC2_MCP_like"/>
    <property type="match status" value="1"/>
</dbReference>
<dbReference type="RefSeq" id="WP_252663715.1">
    <property type="nucleotide sequence ID" value="NZ_CP098611.1"/>
</dbReference>
<reference evidence="3" key="1">
    <citation type="submission" date="2022-06" db="EMBL/GenBank/DDBJ databases">
        <title>Genome sequence of Phormidium yuhuli AB48 isolated from an industrial photobioreactor environment.</title>
        <authorList>
            <person name="Qiu Y."/>
            <person name="Noonan A.J.C."/>
            <person name="Dofher K."/>
            <person name="Koch M."/>
            <person name="Kieft B."/>
            <person name="Lin X."/>
            <person name="Ziels R.M."/>
            <person name="Hallam S.J."/>
        </authorList>
    </citation>
    <scope>NUCLEOTIDE SEQUENCE</scope>
    <source>
        <strain evidence="3">AB48</strain>
    </source>
</reference>
<dbReference type="CDD" id="cd12913">
    <property type="entry name" value="PDC1_MCP_like"/>
    <property type="match status" value="1"/>
</dbReference>
<accession>A0ABY5AR42</accession>
<dbReference type="Proteomes" id="UP001056708">
    <property type="component" value="Chromosome"/>
</dbReference>
<evidence type="ECO:0000313" key="3">
    <source>
        <dbReference type="EMBL" id="USR91684.1"/>
    </source>
</evidence>
<keyword evidence="2" id="KW-0812">Transmembrane</keyword>
<evidence type="ECO:0008006" key="5">
    <source>
        <dbReference type="Google" id="ProtNLM"/>
    </source>
</evidence>
<sequence>MVLSLASFLGAGITAVSYWRERYGTINTALTSAQENLDKAVRELNAELEHLETTVEGLAEELSSGALDNADIEARLEEILLANPSFSAMAAAYEPFAFSEERELFHPNFKRLVIDGVEQFERFDVEEFADYLERDSYRQPLLEGAQWSEPYMSAIINSIVLEYSAPFILPAENAPDPSGIVYANYDLDQLSRLFQSLDLGTTGYPIVITSSGQLIYHPIIHFVQQQRSIFDLAQQFDDSDLEEIAQRMVAGESGVEQRGGETPSWMVYQGIPTTNWSVGVVLFRDDILSDTVSLTKKLIFLNLLVMLGVVFALVVALPPRRDDISRLWLLSRSVSGVLALGLLVIWLLEMEEAAIDQEITRPLVTESSLLQFLERQRQRNLAQGLSEPILLPTGVFLQSMEFKSANDFFVTGYIWKRYDDELHDGVSRGFVLPEAIAFSSQEAYREDLPNGELIGWYFQATLRQPFDYTKYPFDNQRAWLRIWPEDFASNVILTPDLESYDLMTPVFLPGLEVPPNMVLPGWNIRQSFFRYRFNSYNVNFGFRGETQIKDFPELYFEVDLERDLLTVIITKMLRVIVVSGLLFGIQYLIRYKKDDNQLGFSASGVIGASGGFSFILILDQINLRSQLATGGIIYIEYFYFVLYAMILVVVFNAIMVAKGSNNALLKYNNNLLPKLLYWPLLLSLQILVTLFVFV</sequence>
<feature type="transmembrane region" description="Helical" evidence="2">
    <location>
        <begin position="572"/>
        <end position="589"/>
    </location>
</feature>
<evidence type="ECO:0000256" key="1">
    <source>
        <dbReference type="SAM" id="Coils"/>
    </source>
</evidence>
<dbReference type="Gene3D" id="3.30.450.20">
    <property type="entry name" value="PAS domain"/>
    <property type="match status" value="2"/>
</dbReference>
<dbReference type="EMBL" id="CP098611">
    <property type="protein sequence ID" value="USR91684.1"/>
    <property type="molecule type" value="Genomic_DNA"/>
</dbReference>
<gene>
    <name evidence="3" type="ORF">NEA10_02860</name>
</gene>
<name>A0ABY5AR42_9CYAN</name>
<keyword evidence="2" id="KW-0472">Membrane</keyword>
<keyword evidence="2" id="KW-1133">Transmembrane helix</keyword>
<evidence type="ECO:0000256" key="2">
    <source>
        <dbReference type="SAM" id="Phobius"/>
    </source>
</evidence>
<feature type="transmembrane region" description="Helical" evidence="2">
    <location>
        <begin position="329"/>
        <end position="348"/>
    </location>
</feature>
<proteinExistence type="predicted"/>
<feature type="transmembrane region" description="Helical" evidence="2">
    <location>
        <begin position="298"/>
        <end position="317"/>
    </location>
</feature>